<organism evidence="11 12">
    <name type="scientific">Mycoplasma mobile (strain ATCC 43663 / 163K / NCTC 11711)</name>
    <name type="common">Mesomycoplasma mobile</name>
    <dbReference type="NCBI Taxonomy" id="267748"/>
    <lineage>
        <taxon>Bacteria</taxon>
        <taxon>Bacillati</taxon>
        <taxon>Mycoplasmatota</taxon>
        <taxon>Mycoplasmoidales</taxon>
        <taxon>Metamycoplasmataceae</taxon>
        <taxon>Mesomycoplasma</taxon>
    </lineage>
</organism>
<dbReference type="Gene3D" id="3.40.50.300">
    <property type="entry name" value="P-loop containing nucleotide triphosphate hydrolases"/>
    <property type="match status" value="2"/>
</dbReference>
<feature type="compositionally biased region" description="Basic residues" evidence="7">
    <location>
        <begin position="547"/>
        <end position="557"/>
    </location>
</feature>
<evidence type="ECO:0000256" key="1">
    <source>
        <dbReference type="ARBA" id="ARBA00022741"/>
    </source>
</evidence>
<dbReference type="SMART" id="SM00490">
    <property type="entry name" value="HELICc"/>
    <property type="match status" value="1"/>
</dbReference>
<dbReference type="eggNOG" id="COG0513">
    <property type="taxonomic scope" value="Bacteria"/>
</dbReference>
<dbReference type="PROSITE" id="PS51195">
    <property type="entry name" value="Q_MOTIF"/>
    <property type="match status" value="1"/>
</dbReference>
<dbReference type="EMBL" id="AE017308">
    <property type="protein sequence ID" value="AAT27766.1"/>
    <property type="molecule type" value="Genomic_DNA"/>
</dbReference>
<keyword evidence="1" id="KW-0547">Nucleotide-binding</keyword>
<dbReference type="PROSITE" id="PS51194">
    <property type="entry name" value="HELICASE_CTER"/>
    <property type="match status" value="1"/>
</dbReference>
<evidence type="ECO:0000256" key="7">
    <source>
        <dbReference type="SAM" id="MobiDB-lite"/>
    </source>
</evidence>
<dbReference type="InterPro" id="IPR050079">
    <property type="entry name" value="DEAD_box_RNA_helicase"/>
</dbReference>
<evidence type="ECO:0000259" key="9">
    <source>
        <dbReference type="PROSITE" id="PS51194"/>
    </source>
</evidence>
<keyword evidence="4" id="KW-0067">ATP-binding</keyword>
<accession>Q6KI10</accession>
<keyword evidence="12" id="KW-1185">Reference proteome</keyword>
<dbReference type="AlphaFoldDB" id="Q6KI10"/>
<feature type="compositionally biased region" description="Basic and acidic residues" evidence="7">
    <location>
        <begin position="392"/>
        <end position="411"/>
    </location>
</feature>
<dbReference type="Proteomes" id="UP000009072">
    <property type="component" value="Chromosome"/>
</dbReference>
<feature type="domain" description="Helicase C-terminal" evidence="9">
    <location>
        <begin position="235"/>
        <end position="384"/>
    </location>
</feature>
<feature type="domain" description="DEAD-box RNA helicase Q" evidence="10">
    <location>
        <begin position="1"/>
        <end position="29"/>
    </location>
</feature>
<evidence type="ECO:0000256" key="5">
    <source>
        <dbReference type="ARBA" id="ARBA00038437"/>
    </source>
</evidence>
<dbReference type="GO" id="GO:0016787">
    <property type="term" value="F:hydrolase activity"/>
    <property type="evidence" value="ECO:0007669"/>
    <property type="project" value="UniProtKB-KW"/>
</dbReference>
<gene>
    <name evidence="11" type="primary">deaD</name>
    <name evidence="11" type="ordered locus">MMOB2800</name>
</gene>
<evidence type="ECO:0000256" key="4">
    <source>
        <dbReference type="ARBA" id="ARBA00022840"/>
    </source>
</evidence>
<dbReference type="SMART" id="SM00487">
    <property type="entry name" value="DEXDc"/>
    <property type="match status" value="1"/>
</dbReference>
<name>Q6KI10_MYCM1</name>
<evidence type="ECO:0000256" key="6">
    <source>
        <dbReference type="PROSITE-ProRule" id="PRU00552"/>
    </source>
</evidence>
<dbReference type="PANTHER" id="PTHR47959:SF13">
    <property type="entry name" value="ATP-DEPENDENT RNA HELICASE RHLE"/>
    <property type="match status" value="1"/>
</dbReference>
<evidence type="ECO:0000256" key="2">
    <source>
        <dbReference type="ARBA" id="ARBA00022801"/>
    </source>
</evidence>
<evidence type="ECO:0000259" key="8">
    <source>
        <dbReference type="PROSITE" id="PS51192"/>
    </source>
</evidence>
<dbReference type="HOGENOM" id="CLU_003041_28_3_14"/>
<evidence type="ECO:0000259" key="10">
    <source>
        <dbReference type="PROSITE" id="PS51195"/>
    </source>
</evidence>
<evidence type="ECO:0000256" key="3">
    <source>
        <dbReference type="ARBA" id="ARBA00022806"/>
    </source>
</evidence>
<comment type="similarity">
    <text evidence="5">Belongs to the DEAD box helicase family.</text>
</comment>
<feature type="compositionally biased region" description="Basic and acidic residues" evidence="7">
    <location>
        <begin position="419"/>
        <end position="525"/>
    </location>
</feature>
<dbReference type="PANTHER" id="PTHR47959">
    <property type="entry name" value="ATP-DEPENDENT RNA HELICASE RHLE-RELATED"/>
    <property type="match status" value="1"/>
</dbReference>
<dbReference type="InterPro" id="IPR001650">
    <property type="entry name" value="Helicase_C-like"/>
</dbReference>
<dbReference type="Pfam" id="PF00271">
    <property type="entry name" value="Helicase_C"/>
    <property type="match status" value="1"/>
</dbReference>
<keyword evidence="2" id="KW-0378">Hydrolase</keyword>
<dbReference type="GO" id="GO:0005829">
    <property type="term" value="C:cytosol"/>
    <property type="evidence" value="ECO:0007669"/>
    <property type="project" value="TreeGrafter"/>
</dbReference>
<dbReference type="InterPro" id="IPR014001">
    <property type="entry name" value="Helicase_ATP-bd"/>
</dbReference>
<protein>
    <submittedName>
        <fullName evidence="11">DEAD-box ATP-dependent RNA helicase</fullName>
    </submittedName>
</protein>
<dbReference type="GO" id="GO:0003676">
    <property type="term" value="F:nucleic acid binding"/>
    <property type="evidence" value="ECO:0007669"/>
    <property type="project" value="InterPro"/>
</dbReference>
<dbReference type="Pfam" id="PF00270">
    <property type="entry name" value="DEAD"/>
    <property type="match status" value="1"/>
</dbReference>
<sequence>MKFQELDIDDKIINNLKKIGFEAPTQIQELVISTANKNQNILGCAQTGTGKTAAFGVSIINKILKNKKNNAKSSLTTLILVPTRELSVQVNENIKLFSSNLPITSLAIYGGMRNRESHFSIFKRGLDIIVATPGRLLDYIKSGKLSLSQVDTVVLDEADLMVDMGFIDDVKEILKRTKEEKQVMLFSATMPKAIMNLVEDFMGKFELIQTESFAKPLQNIEHLAYFYTSSKPVELLQQMLKEEKIYSAIVFVKTKRDADNVENLLSKMKLKIDSLHGDKTQASRSRILRSFKEGKIQILVATDVASRGIDIDDISHVFNLNIPEDPEIYTHRVGRTGRASKVGKAISFFSKRDFFLLAKVEKEIKMEIPKKQIQIIEDVIEISDFTLNIHNKSERSSDRRSDRSSYRRDSRSSFSSSSDRSRRPENKSGNFRRERSFNSERNFDSSKNEKPIRSERSSSDSPRRERSFSSERNFDSSKNEKSIRSERSSSDSSRRERSFSSERNFDSSKNEKPIRPERPSGEFKRTRAFSTNADGQFKPSFKEKKSSRPTFRKKNLD</sequence>
<dbReference type="STRING" id="267748.MMOB2800"/>
<dbReference type="CDD" id="cd00268">
    <property type="entry name" value="DEADc"/>
    <property type="match status" value="1"/>
</dbReference>
<dbReference type="OrthoDB" id="9805696at2"/>
<feature type="short sequence motif" description="Q motif" evidence="6">
    <location>
        <begin position="1"/>
        <end position="29"/>
    </location>
</feature>
<dbReference type="InterPro" id="IPR044742">
    <property type="entry name" value="DEAD/DEAH_RhlB"/>
</dbReference>
<feature type="domain" description="Helicase ATP-binding" evidence="8">
    <location>
        <begin position="32"/>
        <end position="208"/>
    </location>
</feature>
<dbReference type="GO" id="GO:0003724">
    <property type="term" value="F:RNA helicase activity"/>
    <property type="evidence" value="ECO:0007669"/>
    <property type="project" value="InterPro"/>
</dbReference>
<evidence type="ECO:0000313" key="12">
    <source>
        <dbReference type="Proteomes" id="UP000009072"/>
    </source>
</evidence>
<dbReference type="RefSeq" id="WP_011264800.1">
    <property type="nucleotide sequence ID" value="NC_006908.1"/>
</dbReference>
<dbReference type="InterPro" id="IPR011545">
    <property type="entry name" value="DEAD/DEAH_box_helicase_dom"/>
</dbReference>
<dbReference type="CDD" id="cd18787">
    <property type="entry name" value="SF2_C_DEAD"/>
    <property type="match status" value="1"/>
</dbReference>
<dbReference type="SUPFAM" id="SSF52540">
    <property type="entry name" value="P-loop containing nucleoside triphosphate hydrolases"/>
    <property type="match status" value="1"/>
</dbReference>
<dbReference type="PROSITE" id="PS51192">
    <property type="entry name" value="HELICASE_ATP_BIND_1"/>
    <property type="match status" value="1"/>
</dbReference>
<feature type="region of interest" description="Disordered" evidence="7">
    <location>
        <begin position="392"/>
        <end position="557"/>
    </location>
</feature>
<dbReference type="InterPro" id="IPR027417">
    <property type="entry name" value="P-loop_NTPase"/>
</dbReference>
<dbReference type="GO" id="GO:0005524">
    <property type="term" value="F:ATP binding"/>
    <property type="evidence" value="ECO:0007669"/>
    <property type="project" value="UniProtKB-KW"/>
</dbReference>
<dbReference type="KEGG" id="mmo:MMOB2800"/>
<evidence type="ECO:0000313" key="11">
    <source>
        <dbReference type="EMBL" id="AAT27766.1"/>
    </source>
</evidence>
<reference evidence="11 12" key="1">
    <citation type="journal article" date="2004" name="Genome Res.">
        <title>The complete genome and proteome of Mycoplasma mobile.</title>
        <authorList>
            <person name="Jaffe J.D."/>
            <person name="Stange-Thomann N."/>
            <person name="Smith C."/>
            <person name="DeCaprio D."/>
            <person name="Fisher S."/>
            <person name="Butler J."/>
            <person name="Calvo S."/>
            <person name="Elkins T."/>
            <person name="FitzGerald M.G."/>
            <person name="Hafez N."/>
            <person name="Kodira C.D."/>
            <person name="Major J."/>
            <person name="Wang S."/>
            <person name="Wilkinson J."/>
            <person name="Nicol R."/>
            <person name="Nusbaum C."/>
            <person name="Birren B."/>
            <person name="Berg H.C."/>
            <person name="Church G.M."/>
        </authorList>
    </citation>
    <scope>NUCLEOTIDE SEQUENCE [LARGE SCALE GENOMIC DNA]</scope>
    <source>
        <strain evidence="12">ATCC 43663 / 163K / NCTC 11711</strain>
    </source>
</reference>
<dbReference type="InterPro" id="IPR014014">
    <property type="entry name" value="RNA_helicase_DEAD_Q_motif"/>
</dbReference>
<proteinExistence type="inferred from homology"/>
<keyword evidence="3 11" id="KW-0347">Helicase</keyword>